<protein>
    <submittedName>
        <fullName evidence="1">Uncharacterized protein</fullName>
    </submittedName>
</protein>
<sequence length="142" mass="16272">MPPIRNEGEAMEANIVSELGKEFNVDEVYDTDYTIIGSLKSVDDFNSFTITLNNPVAFDDTMLERNMKWTAMDNNKSYLSGFNKDCISRVSSFCHLQGHGFLCTVDNEYIQDDFNLYGLSVDNEYIQDDFNLYGLSRQVPYP</sequence>
<dbReference type="EMBL" id="CM042009">
    <property type="protein sequence ID" value="KAI3791007.1"/>
    <property type="molecule type" value="Genomic_DNA"/>
</dbReference>
<reference evidence="2" key="1">
    <citation type="journal article" date="2022" name="Mol. Ecol. Resour.">
        <title>The genomes of chicory, endive, great burdock and yacon provide insights into Asteraceae palaeo-polyploidization history and plant inulin production.</title>
        <authorList>
            <person name="Fan W."/>
            <person name="Wang S."/>
            <person name="Wang H."/>
            <person name="Wang A."/>
            <person name="Jiang F."/>
            <person name="Liu H."/>
            <person name="Zhao H."/>
            <person name="Xu D."/>
            <person name="Zhang Y."/>
        </authorList>
    </citation>
    <scope>NUCLEOTIDE SEQUENCE [LARGE SCALE GENOMIC DNA]</scope>
    <source>
        <strain evidence="2">cv. Punajuju</strain>
    </source>
</reference>
<evidence type="ECO:0000313" key="1">
    <source>
        <dbReference type="EMBL" id="KAI3791007.1"/>
    </source>
</evidence>
<accession>A0ACB9H7R9</accession>
<name>A0ACB9H7R9_CICIN</name>
<keyword evidence="2" id="KW-1185">Reference proteome</keyword>
<dbReference type="Proteomes" id="UP001055811">
    <property type="component" value="Linkage Group LG01"/>
</dbReference>
<organism evidence="1 2">
    <name type="scientific">Cichorium intybus</name>
    <name type="common">Chicory</name>
    <dbReference type="NCBI Taxonomy" id="13427"/>
    <lineage>
        <taxon>Eukaryota</taxon>
        <taxon>Viridiplantae</taxon>
        <taxon>Streptophyta</taxon>
        <taxon>Embryophyta</taxon>
        <taxon>Tracheophyta</taxon>
        <taxon>Spermatophyta</taxon>
        <taxon>Magnoliopsida</taxon>
        <taxon>eudicotyledons</taxon>
        <taxon>Gunneridae</taxon>
        <taxon>Pentapetalae</taxon>
        <taxon>asterids</taxon>
        <taxon>campanulids</taxon>
        <taxon>Asterales</taxon>
        <taxon>Asteraceae</taxon>
        <taxon>Cichorioideae</taxon>
        <taxon>Cichorieae</taxon>
        <taxon>Cichoriinae</taxon>
        <taxon>Cichorium</taxon>
    </lineage>
</organism>
<reference evidence="1 2" key="2">
    <citation type="journal article" date="2022" name="Mol. Ecol. Resour.">
        <title>The genomes of chicory, endive, great burdock and yacon provide insights into Asteraceae paleo-polyploidization history and plant inulin production.</title>
        <authorList>
            <person name="Fan W."/>
            <person name="Wang S."/>
            <person name="Wang H."/>
            <person name="Wang A."/>
            <person name="Jiang F."/>
            <person name="Liu H."/>
            <person name="Zhao H."/>
            <person name="Xu D."/>
            <person name="Zhang Y."/>
        </authorList>
    </citation>
    <scope>NUCLEOTIDE SEQUENCE [LARGE SCALE GENOMIC DNA]</scope>
    <source>
        <strain evidence="2">cv. Punajuju</strain>
        <tissue evidence="1">Leaves</tissue>
    </source>
</reference>
<comment type="caution">
    <text evidence="1">The sequence shown here is derived from an EMBL/GenBank/DDBJ whole genome shotgun (WGS) entry which is preliminary data.</text>
</comment>
<proteinExistence type="predicted"/>
<gene>
    <name evidence="1" type="ORF">L2E82_04523</name>
</gene>
<evidence type="ECO:0000313" key="2">
    <source>
        <dbReference type="Proteomes" id="UP001055811"/>
    </source>
</evidence>